<feature type="compositionally biased region" description="Polar residues" evidence="6">
    <location>
        <begin position="1"/>
        <end position="10"/>
    </location>
</feature>
<comment type="subunit">
    <text evidence="3">Interacts with FLNA and FLNB.</text>
</comment>
<feature type="compositionally biased region" description="Pro residues" evidence="6">
    <location>
        <begin position="33"/>
        <end position="43"/>
    </location>
</feature>
<dbReference type="KEGG" id="sfm:108922464"/>
<organism evidence="7 8">
    <name type="scientific">Scleropages formosus</name>
    <name type="common">Asian bonytongue</name>
    <name type="synonym">Osteoglossum formosum</name>
    <dbReference type="NCBI Taxonomy" id="113540"/>
    <lineage>
        <taxon>Eukaryota</taxon>
        <taxon>Metazoa</taxon>
        <taxon>Chordata</taxon>
        <taxon>Craniata</taxon>
        <taxon>Vertebrata</taxon>
        <taxon>Euteleostomi</taxon>
        <taxon>Actinopterygii</taxon>
        <taxon>Neopterygii</taxon>
        <taxon>Teleostei</taxon>
        <taxon>Osteoglossocephala</taxon>
        <taxon>Osteoglossomorpha</taxon>
        <taxon>Osteoglossiformes</taxon>
        <taxon>Osteoglossidae</taxon>
        <taxon>Scleropages</taxon>
    </lineage>
</organism>
<protein>
    <submittedName>
        <fullName evidence="7">Refilin B</fullName>
    </submittedName>
</protein>
<dbReference type="InterPro" id="IPR028215">
    <property type="entry name" value="Refilin"/>
</dbReference>
<dbReference type="GeneID" id="108922464"/>
<dbReference type="GO" id="GO:0032432">
    <property type="term" value="C:actin filament bundle"/>
    <property type="evidence" value="ECO:0007669"/>
    <property type="project" value="TreeGrafter"/>
</dbReference>
<dbReference type="GeneTree" id="ENSGT00390000016836"/>
<evidence type="ECO:0000256" key="6">
    <source>
        <dbReference type="SAM" id="MobiDB-lite"/>
    </source>
</evidence>
<reference evidence="7 8" key="1">
    <citation type="submission" date="2019-04" db="EMBL/GenBank/DDBJ databases">
        <authorList>
            <consortium name="Wellcome Sanger Institute Data Sharing"/>
        </authorList>
    </citation>
    <scope>NUCLEOTIDE SEQUENCE [LARGE SCALE GENOMIC DNA]</scope>
</reference>
<evidence type="ECO:0000313" key="8">
    <source>
        <dbReference type="Proteomes" id="UP000694397"/>
    </source>
</evidence>
<evidence type="ECO:0000313" key="7">
    <source>
        <dbReference type="Ensembl" id="ENSSFOP00015046849.1"/>
    </source>
</evidence>
<dbReference type="PANTHER" id="PTHR31848:SF2">
    <property type="entry name" value="REFILIN-B"/>
    <property type="match status" value="1"/>
</dbReference>
<proteinExistence type="inferred from homology"/>
<accession>A0A8C9T8F9</accession>
<evidence type="ECO:0000256" key="3">
    <source>
        <dbReference type="ARBA" id="ARBA00011189"/>
    </source>
</evidence>
<feature type="region of interest" description="Disordered" evidence="6">
    <location>
        <begin position="1"/>
        <end position="49"/>
    </location>
</feature>
<dbReference type="CTD" id="359845"/>
<comment type="similarity">
    <text evidence="2">Belongs to the Refilin family.</text>
</comment>
<dbReference type="Ensembl" id="ENSSFOT00015065844.1">
    <property type="protein sequence ID" value="ENSSFOP00015046849.1"/>
    <property type="gene ID" value="ENSSFOG00015029581.1"/>
</dbReference>
<comment type="subcellular location">
    <subcellularLocation>
        <location evidence="1">Cytoplasm</location>
        <location evidence="1">Cytoskeleton</location>
    </subcellularLocation>
</comment>
<keyword evidence="8" id="KW-1185">Reference proteome</keyword>
<dbReference type="PANTHER" id="PTHR31848">
    <property type="match status" value="1"/>
</dbReference>
<dbReference type="AlphaFoldDB" id="A0A8C9T8F9"/>
<reference evidence="7" key="2">
    <citation type="submission" date="2025-08" db="UniProtKB">
        <authorList>
            <consortium name="Ensembl"/>
        </authorList>
    </citation>
    <scope>IDENTIFICATION</scope>
</reference>
<dbReference type="GO" id="GO:0061572">
    <property type="term" value="P:actin filament bundle organization"/>
    <property type="evidence" value="ECO:0007669"/>
    <property type="project" value="InterPro"/>
</dbReference>
<keyword evidence="4" id="KW-0963">Cytoplasm</keyword>
<gene>
    <name evidence="7" type="primary">RFLNB</name>
    <name evidence="7" type="synonym">rflnb</name>
</gene>
<dbReference type="GO" id="GO:1900158">
    <property type="term" value="P:negative regulation of bone mineralization involved in bone maturation"/>
    <property type="evidence" value="ECO:0007669"/>
    <property type="project" value="TreeGrafter"/>
</dbReference>
<dbReference type="GO" id="GO:0031005">
    <property type="term" value="F:filamin binding"/>
    <property type="evidence" value="ECO:0007669"/>
    <property type="project" value="InterPro"/>
</dbReference>
<evidence type="ECO:0000256" key="1">
    <source>
        <dbReference type="ARBA" id="ARBA00004245"/>
    </source>
</evidence>
<dbReference type="Proteomes" id="UP000694397">
    <property type="component" value="Chromosome 10"/>
</dbReference>
<reference evidence="7" key="3">
    <citation type="submission" date="2025-09" db="UniProtKB">
        <authorList>
            <consortium name="Ensembl"/>
        </authorList>
    </citation>
    <scope>IDENTIFICATION</scope>
</reference>
<evidence type="ECO:0000256" key="4">
    <source>
        <dbReference type="ARBA" id="ARBA00022490"/>
    </source>
</evidence>
<sequence length="218" mass="24292">MVGRLNLQNVSEDDPLLEMSCKTERTLDSPDSGLPPSPSPSQSPSPGAWLLSVAPDKALAGLLPEEERRGAQLARGSYGYGPVTQLCPLSYGEGIELDPLPPKEVRYTSSVRYDSERHFIHNVRLQPTGLRLERCSQTVLALPDSTWRHYVTRLELEPCQRPQRYRSTTIVYPKRTRAVFTTELHYDSRRLAKRFLSSVELEAGDGGALLCAGELRVG</sequence>
<dbReference type="Pfam" id="PF15068">
    <property type="entry name" value="FAM101"/>
    <property type="match status" value="1"/>
</dbReference>
<dbReference type="RefSeq" id="XP_018588120.1">
    <property type="nucleotide sequence ID" value="XM_018732604.2"/>
</dbReference>
<dbReference type="OrthoDB" id="9932345at2759"/>
<name>A0A8C9T8F9_SCLFO</name>
<evidence type="ECO:0000256" key="5">
    <source>
        <dbReference type="ARBA" id="ARBA00023212"/>
    </source>
</evidence>
<dbReference type="GO" id="GO:0048705">
    <property type="term" value="P:skeletal system morphogenesis"/>
    <property type="evidence" value="ECO:0007669"/>
    <property type="project" value="TreeGrafter"/>
</dbReference>
<evidence type="ECO:0000256" key="2">
    <source>
        <dbReference type="ARBA" id="ARBA00009886"/>
    </source>
</evidence>
<dbReference type="GO" id="GO:0061182">
    <property type="term" value="P:negative regulation of chondrocyte development"/>
    <property type="evidence" value="ECO:0007669"/>
    <property type="project" value="TreeGrafter"/>
</dbReference>
<keyword evidence="5" id="KW-0206">Cytoskeleton</keyword>